<keyword evidence="10" id="KW-1185">Reference proteome</keyword>
<evidence type="ECO:0000259" key="8">
    <source>
        <dbReference type="PROSITE" id="PS50850"/>
    </source>
</evidence>
<feature type="transmembrane region" description="Helical" evidence="7">
    <location>
        <begin position="470"/>
        <end position="488"/>
    </location>
</feature>
<dbReference type="PANTHER" id="PTHR48022:SF41">
    <property type="entry name" value="MAJOR FACILITATOR SUPERFAMILY (MFS) PROFILE DOMAIN-CONTAINING PROTEIN"/>
    <property type="match status" value="1"/>
</dbReference>
<keyword evidence="4 7" id="KW-1133">Transmembrane helix</keyword>
<feature type="transmembrane region" description="Helical" evidence="7">
    <location>
        <begin position="306"/>
        <end position="330"/>
    </location>
</feature>
<name>A0ABR4JLI4_9EURO</name>
<dbReference type="Gene3D" id="1.20.1250.20">
    <property type="entry name" value="MFS general substrate transporter like domains"/>
    <property type="match status" value="1"/>
</dbReference>
<evidence type="ECO:0000256" key="3">
    <source>
        <dbReference type="ARBA" id="ARBA00022692"/>
    </source>
</evidence>
<feature type="transmembrane region" description="Helical" evidence="7">
    <location>
        <begin position="43"/>
        <end position="64"/>
    </location>
</feature>
<evidence type="ECO:0000256" key="6">
    <source>
        <dbReference type="SAM" id="MobiDB-lite"/>
    </source>
</evidence>
<feature type="domain" description="Major facilitator superfamily (MFS) profile" evidence="8">
    <location>
        <begin position="45"/>
        <end position="492"/>
    </location>
</feature>
<comment type="caution">
    <text evidence="9">The sequence shown here is derived from an EMBL/GenBank/DDBJ whole genome shotgun (WGS) entry which is preliminary data.</text>
</comment>
<feature type="transmembrane region" description="Helical" evidence="7">
    <location>
        <begin position="84"/>
        <end position="109"/>
    </location>
</feature>
<evidence type="ECO:0000313" key="9">
    <source>
        <dbReference type="EMBL" id="KAL2840888.1"/>
    </source>
</evidence>
<dbReference type="Pfam" id="PF00083">
    <property type="entry name" value="Sugar_tr"/>
    <property type="match status" value="1"/>
</dbReference>
<organism evidence="9 10">
    <name type="scientific">Aspergillus pseudoustus</name>
    <dbReference type="NCBI Taxonomy" id="1810923"/>
    <lineage>
        <taxon>Eukaryota</taxon>
        <taxon>Fungi</taxon>
        <taxon>Dikarya</taxon>
        <taxon>Ascomycota</taxon>
        <taxon>Pezizomycotina</taxon>
        <taxon>Eurotiomycetes</taxon>
        <taxon>Eurotiomycetidae</taxon>
        <taxon>Eurotiales</taxon>
        <taxon>Aspergillaceae</taxon>
        <taxon>Aspergillus</taxon>
        <taxon>Aspergillus subgen. Nidulantes</taxon>
    </lineage>
</organism>
<feature type="transmembrane region" description="Helical" evidence="7">
    <location>
        <begin position="342"/>
        <end position="363"/>
    </location>
</feature>
<proteinExistence type="inferred from homology"/>
<feature type="compositionally biased region" description="Basic and acidic residues" evidence="6">
    <location>
        <begin position="519"/>
        <end position="533"/>
    </location>
</feature>
<feature type="transmembrane region" description="Helical" evidence="7">
    <location>
        <begin position="150"/>
        <end position="174"/>
    </location>
</feature>
<dbReference type="InterPro" id="IPR050360">
    <property type="entry name" value="MFS_Sugar_Transporters"/>
</dbReference>
<comment type="subcellular location">
    <subcellularLocation>
        <location evidence="1">Membrane</location>
        <topology evidence="1">Multi-pass membrane protein</topology>
    </subcellularLocation>
</comment>
<protein>
    <submittedName>
        <fullName evidence="9">MFS general substrate transporter</fullName>
    </submittedName>
</protein>
<dbReference type="PROSITE" id="PS50850">
    <property type="entry name" value="MFS"/>
    <property type="match status" value="1"/>
</dbReference>
<evidence type="ECO:0000313" key="10">
    <source>
        <dbReference type="Proteomes" id="UP001610446"/>
    </source>
</evidence>
<keyword evidence="5 7" id="KW-0472">Membrane</keyword>
<evidence type="ECO:0000256" key="5">
    <source>
        <dbReference type="ARBA" id="ARBA00023136"/>
    </source>
</evidence>
<gene>
    <name evidence="9" type="ORF">BJY01DRAFT_236589</name>
</gene>
<feature type="transmembrane region" description="Helical" evidence="7">
    <location>
        <begin position="397"/>
        <end position="416"/>
    </location>
</feature>
<dbReference type="Proteomes" id="UP001610446">
    <property type="component" value="Unassembled WGS sequence"/>
</dbReference>
<reference evidence="9 10" key="1">
    <citation type="submission" date="2024-07" db="EMBL/GenBank/DDBJ databases">
        <title>Section-level genome sequencing and comparative genomics of Aspergillus sections Usti and Cavernicolus.</title>
        <authorList>
            <consortium name="Lawrence Berkeley National Laboratory"/>
            <person name="Nybo J.L."/>
            <person name="Vesth T.C."/>
            <person name="Theobald S."/>
            <person name="Frisvad J.C."/>
            <person name="Larsen T.O."/>
            <person name="Kjaerboelling I."/>
            <person name="Rothschild-Mancinelli K."/>
            <person name="Lyhne E.K."/>
            <person name="Kogle M.E."/>
            <person name="Barry K."/>
            <person name="Clum A."/>
            <person name="Na H."/>
            <person name="Ledsgaard L."/>
            <person name="Lin J."/>
            <person name="Lipzen A."/>
            <person name="Kuo A."/>
            <person name="Riley R."/>
            <person name="Mondo S."/>
            <person name="Labutti K."/>
            <person name="Haridas S."/>
            <person name="Pangalinan J."/>
            <person name="Salamov A.A."/>
            <person name="Simmons B.A."/>
            <person name="Magnuson J.K."/>
            <person name="Chen J."/>
            <person name="Drula E."/>
            <person name="Henrissat B."/>
            <person name="Wiebenga A."/>
            <person name="Lubbers R.J."/>
            <person name="Gomes A.C."/>
            <person name="Makela M.R."/>
            <person name="Stajich J."/>
            <person name="Grigoriev I.V."/>
            <person name="Mortensen U.H."/>
            <person name="De Vries R.P."/>
            <person name="Baker S.E."/>
            <person name="Andersen M.R."/>
        </authorList>
    </citation>
    <scope>NUCLEOTIDE SEQUENCE [LARGE SCALE GENOMIC DNA]</scope>
    <source>
        <strain evidence="9 10">CBS 123904</strain>
    </source>
</reference>
<dbReference type="EMBL" id="JBFXLU010000116">
    <property type="protein sequence ID" value="KAL2840888.1"/>
    <property type="molecule type" value="Genomic_DNA"/>
</dbReference>
<dbReference type="InterPro" id="IPR005828">
    <property type="entry name" value="MFS_sugar_transport-like"/>
</dbReference>
<keyword evidence="3 7" id="KW-0812">Transmembrane</keyword>
<sequence length="544" mass="59496">MSFLEEKDVPTVDTYDENPSVRSHQAHSEISFIGSVKQSSKTVIWCFALTSGILLYGYDLVIVGNVSSMPEFQKDFGRRLNGQLIIPSLWLGLWNVANPIGGILGAILGGFIQDHAGRRRALSVAFIVSTIGVAVAYISNMPTDITGRRAVFFVAKLVQGFAVNMAMCTTQTYMSEILPAVLRGPIFALFPIFTLLGQLLGSIVVYVSLNKSGAEGYKNCFISEWAFSVLPLLLSFLMPESPTYFVRKGFLKTARRHQRRLTSSDKETDVILEQLCLSIELENCDRAGTSSGYLDCFKGVNRRRTLIVMFANLVPQIFGITLLAKASYFMQVIGMDAHTSLVFLQVGISLGILANVGSIFTLAKFGRVPLTLFGFAVSTLLWTGMGIAGCYSGTVTIWYTQITLMLVIILCGLSTWPASYAFGAEASSLQLRAKAQGIGWLVNCFTNGALGLVLPYIFNPDEGALGAKTGFIYTGFCILGLIATWALVPEMKNRMPMEIDRMFESGLKAREFIRWSEDDGVSDRGGAEGEAKGEGLPSHSVFVW</sequence>
<dbReference type="PANTHER" id="PTHR48022">
    <property type="entry name" value="PLASTIDIC GLUCOSE TRANSPORTER 4"/>
    <property type="match status" value="1"/>
</dbReference>
<feature type="transmembrane region" description="Helical" evidence="7">
    <location>
        <begin position="121"/>
        <end position="138"/>
    </location>
</feature>
<comment type="similarity">
    <text evidence="2">Belongs to the major facilitator superfamily. Sugar transporter (TC 2.A.1.1) family.</text>
</comment>
<feature type="transmembrane region" description="Helical" evidence="7">
    <location>
        <begin position="186"/>
        <end position="209"/>
    </location>
</feature>
<evidence type="ECO:0000256" key="1">
    <source>
        <dbReference type="ARBA" id="ARBA00004141"/>
    </source>
</evidence>
<feature type="transmembrane region" description="Helical" evidence="7">
    <location>
        <begin position="437"/>
        <end position="458"/>
    </location>
</feature>
<dbReference type="SUPFAM" id="SSF103473">
    <property type="entry name" value="MFS general substrate transporter"/>
    <property type="match status" value="1"/>
</dbReference>
<dbReference type="InterPro" id="IPR020846">
    <property type="entry name" value="MFS_dom"/>
</dbReference>
<evidence type="ECO:0000256" key="7">
    <source>
        <dbReference type="SAM" id="Phobius"/>
    </source>
</evidence>
<evidence type="ECO:0000256" key="4">
    <source>
        <dbReference type="ARBA" id="ARBA00022989"/>
    </source>
</evidence>
<feature type="transmembrane region" description="Helical" evidence="7">
    <location>
        <begin position="370"/>
        <end position="391"/>
    </location>
</feature>
<dbReference type="InterPro" id="IPR036259">
    <property type="entry name" value="MFS_trans_sf"/>
</dbReference>
<accession>A0ABR4JLI4</accession>
<feature type="region of interest" description="Disordered" evidence="6">
    <location>
        <begin position="519"/>
        <end position="544"/>
    </location>
</feature>
<evidence type="ECO:0000256" key="2">
    <source>
        <dbReference type="ARBA" id="ARBA00010992"/>
    </source>
</evidence>